<dbReference type="GO" id="GO:0004497">
    <property type="term" value="F:monooxygenase activity"/>
    <property type="evidence" value="ECO:0007669"/>
    <property type="project" value="UniProtKB-KW"/>
</dbReference>
<dbReference type="Proteomes" id="UP001408356">
    <property type="component" value="Unassembled WGS sequence"/>
</dbReference>
<dbReference type="EMBL" id="JARVKF010000330">
    <property type="protein sequence ID" value="KAK9419185.1"/>
    <property type="molecule type" value="Genomic_DNA"/>
</dbReference>
<keyword evidence="2" id="KW-1185">Reference proteome</keyword>
<reference evidence="1 2" key="1">
    <citation type="journal article" date="2024" name="J. Plant Pathol.">
        <title>Sequence and assembly of the genome of Seiridium unicorne, isolate CBS 538.82, causal agent of cypress canker disease.</title>
        <authorList>
            <person name="Scali E."/>
            <person name="Rocca G.D."/>
            <person name="Danti R."/>
            <person name="Garbelotto M."/>
            <person name="Barberini S."/>
            <person name="Baroncelli R."/>
            <person name="Emiliani G."/>
        </authorList>
    </citation>
    <scope>NUCLEOTIDE SEQUENCE [LARGE SCALE GENOMIC DNA]</scope>
    <source>
        <strain evidence="1 2">BM-138-508</strain>
    </source>
</reference>
<keyword evidence="1" id="KW-0560">Oxidoreductase</keyword>
<protein>
    <submittedName>
        <fullName evidence="1">Cytochrome P450 monooxygenase</fullName>
    </submittedName>
</protein>
<gene>
    <name evidence="1" type="ORF">SUNI508_01162</name>
</gene>
<dbReference type="SUPFAM" id="SSF48264">
    <property type="entry name" value="Cytochrome P450"/>
    <property type="match status" value="1"/>
</dbReference>
<dbReference type="InterPro" id="IPR036396">
    <property type="entry name" value="Cyt_P450_sf"/>
</dbReference>
<sequence length="78" mass="8825">MIDDFEPRRWLKLKDNTRPDSEIGDAELDHEDLSSDAFELDPHSGPALTLGAGPRGCAARRLAYLELRTIVVMLVWNF</sequence>
<dbReference type="Gene3D" id="1.10.630.10">
    <property type="entry name" value="Cytochrome P450"/>
    <property type="match status" value="1"/>
</dbReference>
<organism evidence="1 2">
    <name type="scientific">Seiridium unicorne</name>
    <dbReference type="NCBI Taxonomy" id="138068"/>
    <lineage>
        <taxon>Eukaryota</taxon>
        <taxon>Fungi</taxon>
        <taxon>Dikarya</taxon>
        <taxon>Ascomycota</taxon>
        <taxon>Pezizomycotina</taxon>
        <taxon>Sordariomycetes</taxon>
        <taxon>Xylariomycetidae</taxon>
        <taxon>Amphisphaeriales</taxon>
        <taxon>Sporocadaceae</taxon>
        <taxon>Seiridium</taxon>
    </lineage>
</organism>
<evidence type="ECO:0000313" key="1">
    <source>
        <dbReference type="EMBL" id="KAK9419185.1"/>
    </source>
</evidence>
<keyword evidence="1" id="KW-0503">Monooxygenase</keyword>
<name>A0ABR2UWX4_9PEZI</name>
<comment type="caution">
    <text evidence="1">The sequence shown here is derived from an EMBL/GenBank/DDBJ whole genome shotgun (WGS) entry which is preliminary data.</text>
</comment>
<proteinExistence type="predicted"/>
<accession>A0ABR2UWX4</accession>
<evidence type="ECO:0000313" key="2">
    <source>
        <dbReference type="Proteomes" id="UP001408356"/>
    </source>
</evidence>